<protein>
    <submittedName>
        <fullName evidence="2">VOC family protein</fullName>
    </submittedName>
</protein>
<dbReference type="PROSITE" id="PS51819">
    <property type="entry name" value="VOC"/>
    <property type="match status" value="1"/>
</dbReference>
<dbReference type="EMBL" id="QFYR01000001">
    <property type="protein sequence ID" value="RAK57608.1"/>
    <property type="molecule type" value="Genomic_DNA"/>
</dbReference>
<organism evidence="2 3">
    <name type="scientific">Phenylobacterium deserti</name>
    <dbReference type="NCBI Taxonomy" id="1914756"/>
    <lineage>
        <taxon>Bacteria</taxon>
        <taxon>Pseudomonadati</taxon>
        <taxon>Pseudomonadota</taxon>
        <taxon>Alphaproteobacteria</taxon>
        <taxon>Caulobacterales</taxon>
        <taxon>Caulobacteraceae</taxon>
        <taxon>Phenylobacterium</taxon>
    </lineage>
</organism>
<dbReference type="AlphaFoldDB" id="A0A328AXP0"/>
<sequence length="119" mass="12948">MLDHIGIKVRDFERSSEFYEHALEPLGWSCLLGWATSAGFGDAKPFFWITSGEPTSPMHIAFAAKDRASVDAFHAAALAAGGRDNGAPGLRPDYHPNYYAAFVLDPYGHNIEAVCHNPA</sequence>
<dbReference type="SUPFAM" id="SSF54593">
    <property type="entry name" value="Glyoxalase/Bleomycin resistance protein/Dihydroxybiphenyl dioxygenase"/>
    <property type="match status" value="1"/>
</dbReference>
<dbReference type="PANTHER" id="PTHR35006:SF2">
    <property type="entry name" value="GLYOXALASE FAMILY PROTEIN (AFU_ORTHOLOGUE AFUA_5G14830)"/>
    <property type="match status" value="1"/>
</dbReference>
<evidence type="ECO:0000313" key="3">
    <source>
        <dbReference type="Proteomes" id="UP000249725"/>
    </source>
</evidence>
<evidence type="ECO:0000259" key="1">
    <source>
        <dbReference type="PROSITE" id="PS51819"/>
    </source>
</evidence>
<dbReference type="InterPro" id="IPR037523">
    <property type="entry name" value="VOC_core"/>
</dbReference>
<comment type="caution">
    <text evidence="2">The sequence shown here is derived from an EMBL/GenBank/DDBJ whole genome shotgun (WGS) entry which is preliminary data.</text>
</comment>
<gene>
    <name evidence="2" type="ORF">DJ018_06680</name>
</gene>
<keyword evidence="3" id="KW-1185">Reference proteome</keyword>
<dbReference type="Pfam" id="PF00903">
    <property type="entry name" value="Glyoxalase"/>
    <property type="match status" value="1"/>
</dbReference>
<dbReference type="InterPro" id="IPR029068">
    <property type="entry name" value="Glyas_Bleomycin-R_OHBP_Dase"/>
</dbReference>
<dbReference type="CDD" id="cd07262">
    <property type="entry name" value="VOC_like"/>
    <property type="match status" value="1"/>
</dbReference>
<accession>A0A328AXP0</accession>
<feature type="domain" description="VOC" evidence="1">
    <location>
        <begin position="1"/>
        <end position="116"/>
    </location>
</feature>
<dbReference type="PANTHER" id="PTHR35006">
    <property type="entry name" value="GLYOXALASE FAMILY PROTEIN (AFU_ORTHOLOGUE AFUA_5G14830)"/>
    <property type="match status" value="1"/>
</dbReference>
<dbReference type="Proteomes" id="UP000249725">
    <property type="component" value="Unassembled WGS sequence"/>
</dbReference>
<proteinExistence type="predicted"/>
<evidence type="ECO:0000313" key="2">
    <source>
        <dbReference type="EMBL" id="RAK57608.1"/>
    </source>
</evidence>
<dbReference type="InterPro" id="IPR004360">
    <property type="entry name" value="Glyas_Fos-R_dOase_dom"/>
</dbReference>
<dbReference type="OrthoDB" id="9807407at2"/>
<reference evidence="3" key="1">
    <citation type="submission" date="2018-05" db="EMBL/GenBank/DDBJ databases">
        <authorList>
            <person name="Li X."/>
        </authorList>
    </citation>
    <scope>NUCLEOTIDE SEQUENCE [LARGE SCALE GENOMIC DNA]</scope>
    <source>
        <strain evidence="3">YIM 73061</strain>
    </source>
</reference>
<dbReference type="RefSeq" id="WP_111514059.1">
    <property type="nucleotide sequence ID" value="NZ_QFYR01000001.1"/>
</dbReference>
<name>A0A328AXP0_9CAUL</name>
<dbReference type="Gene3D" id="3.10.180.10">
    <property type="entry name" value="2,3-Dihydroxybiphenyl 1,2-Dioxygenase, domain 1"/>
    <property type="match status" value="1"/>
</dbReference>